<name>A0ABN3NG33_9ACTN</name>
<dbReference type="InterPro" id="IPR003439">
    <property type="entry name" value="ABC_transporter-like_ATP-bd"/>
</dbReference>
<keyword evidence="1" id="KW-0813">Transport</keyword>
<dbReference type="Pfam" id="PF03459">
    <property type="entry name" value="TOBE"/>
    <property type="match status" value="1"/>
</dbReference>
<dbReference type="PANTHER" id="PTHR42781">
    <property type="entry name" value="SPERMIDINE/PUTRESCINE IMPORT ATP-BINDING PROTEIN POTA"/>
    <property type="match status" value="1"/>
</dbReference>
<keyword evidence="3" id="KW-0547">Nucleotide-binding</keyword>
<evidence type="ECO:0000313" key="8">
    <source>
        <dbReference type="EMBL" id="GAA2521115.1"/>
    </source>
</evidence>
<dbReference type="Gene3D" id="3.40.50.300">
    <property type="entry name" value="P-loop containing nucleotide triphosphate hydrolases"/>
    <property type="match status" value="1"/>
</dbReference>
<dbReference type="InterPro" id="IPR050093">
    <property type="entry name" value="ABC_SmlMolc_Importer"/>
</dbReference>
<keyword evidence="2 5" id="KW-0500">Molybdenum</keyword>
<evidence type="ECO:0000256" key="5">
    <source>
        <dbReference type="PROSITE-ProRule" id="PRU01213"/>
    </source>
</evidence>
<evidence type="ECO:0000259" key="6">
    <source>
        <dbReference type="PROSITE" id="PS50893"/>
    </source>
</evidence>
<keyword evidence="4 8" id="KW-0067">ATP-binding</keyword>
<dbReference type="InterPro" id="IPR003593">
    <property type="entry name" value="AAA+_ATPase"/>
</dbReference>
<dbReference type="Pfam" id="PF00005">
    <property type="entry name" value="ABC_tran"/>
    <property type="match status" value="1"/>
</dbReference>
<proteinExistence type="predicted"/>
<feature type="domain" description="Mop" evidence="7">
    <location>
        <begin position="287"/>
        <end position="351"/>
    </location>
</feature>
<feature type="domain" description="ABC transporter" evidence="6">
    <location>
        <begin position="2"/>
        <end position="238"/>
    </location>
</feature>
<dbReference type="InterPro" id="IPR017871">
    <property type="entry name" value="ABC_transporter-like_CS"/>
</dbReference>
<dbReference type="SMART" id="SM00382">
    <property type="entry name" value="AAA"/>
    <property type="match status" value="1"/>
</dbReference>
<dbReference type="GO" id="GO:0005524">
    <property type="term" value="F:ATP binding"/>
    <property type="evidence" value="ECO:0007669"/>
    <property type="project" value="UniProtKB-KW"/>
</dbReference>
<comment type="caution">
    <text evidence="8">The sequence shown here is derived from an EMBL/GenBank/DDBJ whole genome shotgun (WGS) entry which is preliminary data.</text>
</comment>
<dbReference type="Gene3D" id="2.40.50.100">
    <property type="match status" value="1"/>
</dbReference>
<keyword evidence="9" id="KW-1185">Reference proteome</keyword>
<sequence>MTTVLDAQLRVDRPGFRLDLAFTLAAGEVVALLGPNGAGKTTALRALAGLCPLTDGRIILDGRAVDEPAAGRWVPPERRRVGVVFQDYLLFPHLTTLDNVAFGLRAAGGSARDARVEAAGWLDRMGLATLSASRPARLSGGQAQRVALARALAPAPRLLLLDEPMAALDVDVRARTRAELRRGLAEHPGATLLVTHDPLDALTLASRLLIVENGRLVQSGDAATVTARPRTEYVARLVGLNLYRGRAEGVTVRVAEGLALTVAAPVHGDAFVAISPSAVALYAERPSGSPRNCWPATVVEVRGHGDQLRAELTGPVSVAADLTPAAVAQLRLVPGLRVWVGVKAAETLAYPA</sequence>
<dbReference type="InterPro" id="IPR027417">
    <property type="entry name" value="P-loop_NTPase"/>
</dbReference>
<dbReference type="PROSITE" id="PS51866">
    <property type="entry name" value="MOP"/>
    <property type="match status" value="1"/>
</dbReference>
<dbReference type="PROSITE" id="PS00211">
    <property type="entry name" value="ABC_TRANSPORTER_1"/>
    <property type="match status" value="1"/>
</dbReference>
<evidence type="ECO:0000256" key="2">
    <source>
        <dbReference type="ARBA" id="ARBA00022505"/>
    </source>
</evidence>
<evidence type="ECO:0000256" key="1">
    <source>
        <dbReference type="ARBA" id="ARBA00022448"/>
    </source>
</evidence>
<evidence type="ECO:0000259" key="7">
    <source>
        <dbReference type="PROSITE" id="PS51866"/>
    </source>
</evidence>
<dbReference type="Proteomes" id="UP001499978">
    <property type="component" value="Unassembled WGS sequence"/>
</dbReference>
<dbReference type="SUPFAM" id="SSF50331">
    <property type="entry name" value="MOP-like"/>
    <property type="match status" value="1"/>
</dbReference>
<evidence type="ECO:0000313" key="9">
    <source>
        <dbReference type="Proteomes" id="UP001499978"/>
    </source>
</evidence>
<dbReference type="InterPro" id="IPR005116">
    <property type="entry name" value="Transp-assoc_OB_typ1"/>
</dbReference>
<dbReference type="InterPro" id="IPR004606">
    <property type="entry name" value="Mop_domain"/>
</dbReference>
<accession>A0ABN3NG33</accession>
<dbReference type="RefSeq" id="WP_344171284.1">
    <property type="nucleotide sequence ID" value="NZ_BAAARY010000006.1"/>
</dbReference>
<dbReference type="SUPFAM" id="SSF52540">
    <property type="entry name" value="P-loop containing nucleoside triphosphate hydrolases"/>
    <property type="match status" value="1"/>
</dbReference>
<organism evidence="8 9">
    <name type="scientific">Pilimelia columellifera subsp. columellifera</name>
    <dbReference type="NCBI Taxonomy" id="706583"/>
    <lineage>
        <taxon>Bacteria</taxon>
        <taxon>Bacillati</taxon>
        <taxon>Actinomycetota</taxon>
        <taxon>Actinomycetes</taxon>
        <taxon>Micromonosporales</taxon>
        <taxon>Micromonosporaceae</taxon>
        <taxon>Pilimelia</taxon>
    </lineage>
</organism>
<protein>
    <submittedName>
        <fullName evidence="8">ABC transporter ATP-binding protein</fullName>
    </submittedName>
</protein>
<dbReference type="EMBL" id="BAAARY010000006">
    <property type="protein sequence ID" value="GAA2521115.1"/>
    <property type="molecule type" value="Genomic_DNA"/>
</dbReference>
<evidence type="ECO:0000256" key="3">
    <source>
        <dbReference type="ARBA" id="ARBA00022741"/>
    </source>
</evidence>
<reference evidence="8 9" key="1">
    <citation type="journal article" date="2019" name="Int. J. Syst. Evol. Microbiol.">
        <title>The Global Catalogue of Microorganisms (GCM) 10K type strain sequencing project: providing services to taxonomists for standard genome sequencing and annotation.</title>
        <authorList>
            <consortium name="The Broad Institute Genomics Platform"/>
            <consortium name="The Broad Institute Genome Sequencing Center for Infectious Disease"/>
            <person name="Wu L."/>
            <person name="Ma J."/>
        </authorList>
    </citation>
    <scope>NUCLEOTIDE SEQUENCE [LARGE SCALE GENOMIC DNA]</scope>
    <source>
        <strain evidence="8 9">JCM 3367</strain>
    </source>
</reference>
<dbReference type="PANTHER" id="PTHR42781:SF4">
    <property type="entry name" value="SPERMIDINE_PUTRESCINE IMPORT ATP-BINDING PROTEIN POTA"/>
    <property type="match status" value="1"/>
</dbReference>
<dbReference type="InterPro" id="IPR008995">
    <property type="entry name" value="Mo/tungstate-bd_C_term_dom"/>
</dbReference>
<gene>
    <name evidence="8" type="ORF">GCM10010201_18660</name>
</gene>
<evidence type="ECO:0000256" key="4">
    <source>
        <dbReference type="ARBA" id="ARBA00022840"/>
    </source>
</evidence>
<dbReference type="PROSITE" id="PS50893">
    <property type="entry name" value="ABC_TRANSPORTER_2"/>
    <property type="match status" value="1"/>
</dbReference>